<evidence type="ECO:0000256" key="1">
    <source>
        <dbReference type="ARBA" id="ARBA00022475"/>
    </source>
</evidence>
<feature type="site" description="Important for catalytic activity" evidence="7">
    <location>
        <position position="221"/>
    </location>
</feature>
<dbReference type="NCBIfam" id="TIGR00247">
    <property type="entry name" value="endolytic transglycosylase MltG"/>
    <property type="match status" value="1"/>
</dbReference>
<dbReference type="EC" id="4.2.2.29" evidence="7"/>
<dbReference type="GO" id="GO:0008932">
    <property type="term" value="F:lytic endotransglycosylase activity"/>
    <property type="evidence" value="ECO:0007669"/>
    <property type="project" value="UniProtKB-UniRule"/>
</dbReference>
<reference evidence="8 9" key="1">
    <citation type="submission" date="2014-06" db="EMBL/GenBank/DDBJ databases">
        <title>The draft genome sequence of Idiomarina salinarum ISL-52.</title>
        <authorList>
            <person name="Du J."/>
            <person name="Shao Z."/>
        </authorList>
    </citation>
    <scope>NUCLEOTIDE SEQUENCE [LARGE SCALE GENOMIC DNA]</scope>
    <source>
        <strain evidence="8 9">ISL-52</strain>
    </source>
</reference>
<dbReference type="GO" id="GO:0005886">
    <property type="term" value="C:plasma membrane"/>
    <property type="evidence" value="ECO:0007669"/>
    <property type="project" value="UniProtKB-UniRule"/>
</dbReference>
<keyword evidence="5 7" id="KW-0456">Lyase</keyword>
<organism evidence="8 9">
    <name type="scientific">Pseudidiomarina salinarum</name>
    <dbReference type="NCBI Taxonomy" id="435908"/>
    <lineage>
        <taxon>Bacteria</taxon>
        <taxon>Pseudomonadati</taxon>
        <taxon>Pseudomonadota</taxon>
        <taxon>Gammaproteobacteria</taxon>
        <taxon>Alteromonadales</taxon>
        <taxon>Idiomarinaceae</taxon>
        <taxon>Pseudidiomarina</taxon>
    </lineage>
</organism>
<gene>
    <name evidence="7" type="primary">mltG</name>
    <name evidence="8" type="ORF">IDSA_03625</name>
</gene>
<dbReference type="AlphaFoldDB" id="A0A094LAB3"/>
<dbReference type="GO" id="GO:0071555">
    <property type="term" value="P:cell wall organization"/>
    <property type="evidence" value="ECO:0007669"/>
    <property type="project" value="UniProtKB-KW"/>
</dbReference>
<keyword evidence="6 7" id="KW-0961">Cell wall biogenesis/degradation</keyword>
<dbReference type="HAMAP" id="MF_02065">
    <property type="entry name" value="MltG"/>
    <property type="match status" value="1"/>
</dbReference>
<sequence length="339" mass="38355">MVVSIKGFLISLIILALIGAAVVVAGSQWLLQQPLKGLQQPLLLEVERGTHTRSILTKLNEQNLIADISLAYFASRLWRQGERIQAGVYQLQPGISLQQLWSKLKRGEQYQFQVTLVEGQTFAQWLHRLQQQPYLQVTTRGLSEAELLAAVTGTDTFRSMEGLLAPDTYSYQAYTDDILLLRQAYQEQQRLLDKYWRERDPELPYTSPYEMLIMASIIEKETGHTGERPLVSSVFVNRLKLGMRLQSDPTTIYGIPDFDGNLTRAHLREQTAYNTYRISGLPPTPIAMPGAASIRATAHPATSDYLYFVADGSGGHVFSKTLEEHNRAVNRYQRKQTNP</sequence>
<dbReference type="EMBL" id="JPER01000001">
    <property type="protein sequence ID" value="KFZ31788.1"/>
    <property type="molecule type" value="Genomic_DNA"/>
</dbReference>
<dbReference type="PANTHER" id="PTHR30518">
    <property type="entry name" value="ENDOLYTIC MUREIN TRANSGLYCOSYLASE"/>
    <property type="match status" value="1"/>
</dbReference>
<comment type="similarity">
    <text evidence="7">Belongs to the transglycosylase MltG family.</text>
</comment>
<dbReference type="RefSeq" id="WP_034774277.1">
    <property type="nucleotide sequence ID" value="NZ_JPER01000001.1"/>
</dbReference>
<dbReference type="Pfam" id="PF02618">
    <property type="entry name" value="YceG"/>
    <property type="match status" value="1"/>
</dbReference>
<dbReference type="Gene3D" id="3.30.1490.480">
    <property type="entry name" value="Endolytic murein transglycosylase"/>
    <property type="match status" value="1"/>
</dbReference>
<dbReference type="PANTHER" id="PTHR30518:SF2">
    <property type="entry name" value="ENDOLYTIC MUREIN TRANSGLYCOSYLASE"/>
    <property type="match status" value="1"/>
</dbReference>
<evidence type="ECO:0000256" key="3">
    <source>
        <dbReference type="ARBA" id="ARBA00022989"/>
    </source>
</evidence>
<keyword evidence="7" id="KW-0997">Cell inner membrane</keyword>
<evidence type="ECO:0000256" key="7">
    <source>
        <dbReference type="HAMAP-Rule" id="MF_02065"/>
    </source>
</evidence>
<proteinExistence type="inferred from homology"/>
<dbReference type="eggNOG" id="COG1559">
    <property type="taxonomic scope" value="Bacteria"/>
</dbReference>
<comment type="function">
    <text evidence="7">Functions as a peptidoglycan terminase that cleaves nascent peptidoglycan strands endolytically to terminate their elongation.</text>
</comment>
<keyword evidence="3 7" id="KW-1133">Transmembrane helix</keyword>
<keyword evidence="4 7" id="KW-0472">Membrane</keyword>
<keyword evidence="1 7" id="KW-1003">Cell membrane</keyword>
<name>A0A094LAB3_9GAMM</name>
<evidence type="ECO:0000256" key="5">
    <source>
        <dbReference type="ARBA" id="ARBA00023239"/>
    </source>
</evidence>
<keyword evidence="9" id="KW-1185">Reference proteome</keyword>
<dbReference type="GO" id="GO:0009252">
    <property type="term" value="P:peptidoglycan biosynthetic process"/>
    <property type="evidence" value="ECO:0007669"/>
    <property type="project" value="UniProtKB-UniRule"/>
</dbReference>
<comment type="caution">
    <text evidence="8">The sequence shown here is derived from an EMBL/GenBank/DDBJ whole genome shotgun (WGS) entry which is preliminary data.</text>
</comment>
<dbReference type="STRING" id="435908.IDSA_03625"/>
<evidence type="ECO:0000256" key="2">
    <source>
        <dbReference type="ARBA" id="ARBA00022692"/>
    </source>
</evidence>
<comment type="catalytic activity">
    <reaction evidence="7">
        <text>a peptidoglycan chain = a peptidoglycan chain with N-acetyl-1,6-anhydromuramyl-[peptide] at the reducing end + a peptidoglycan chain with N-acetylglucosamine at the non-reducing end.</text>
        <dbReference type="EC" id="4.2.2.29"/>
    </reaction>
</comment>
<dbReference type="Gene3D" id="3.30.160.60">
    <property type="entry name" value="Classic Zinc Finger"/>
    <property type="match status" value="1"/>
</dbReference>
<dbReference type="FunFam" id="3.30.160.60:FF:000242">
    <property type="entry name" value="Endolytic murein transglycosylase"/>
    <property type="match status" value="1"/>
</dbReference>
<protein>
    <recommendedName>
        <fullName evidence="7">Endolytic murein transglycosylase</fullName>
        <ecNumber evidence="7">4.2.2.29</ecNumber>
    </recommendedName>
    <alternativeName>
        <fullName evidence="7">Peptidoglycan lytic transglycosylase</fullName>
    </alternativeName>
    <alternativeName>
        <fullName evidence="7">Peptidoglycan polymerization terminase</fullName>
    </alternativeName>
</protein>
<evidence type="ECO:0000313" key="9">
    <source>
        <dbReference type="Proteomes" id="UP000054363"/>
    </source>
</evidence>
<evidence type="ECO:0000313" key="8">
    <source>
        <dbReference type="EMBL" id="KFZ31788.1"/>
    </source>
</evidence>
<dbReference type="InterPro" id="IPR003770">
    <property type="entry name" value="MLTG-like"/>
</dbReference>
<dbReference type="Proteomes" id="UP000054363">
    <property type="component" value="Unassembled WGS sequence"/>
</dbReference>
<accession>A0A094LAB3</accession>
<keyword evidence="2 7" id="KW-0812">Transmembrane</keyword>
<evidence type="ECO:0000256" key="4">
    <source>
        <dbReference type="ARBA" id="ARBA00023136"/>
    </source>
</evidence>
<evidence type="ECO:0000256" key="6">
    <source>
        <dbReference type="ARBA" id="ARBA00023316"/>
    </source>
</evidence>
<dbReference type="CDD" id="cd08010">
    <property type="entry name" value="MltG_like"/>
    <property type="match status" value="1"/>
</dbReference>